<evidence type="ECO:0000313" key="2">
    <source>
        <dbReference type="EMBL" id="GMI00189.1"/>
    </source>
</evidence>
<reference evidence="3" key="1">
    <citation type="journal article" date="2023" name="Commun. Biol.">
        <title>Genome analysis of Parmales, the sister group of diatoms, reveals the evolutionary specialization of diatoms from phago-mixotrophs to photoautotrophs.</title>
        <authorList>
            <person name="Ban H."/>
            <person name="Sato S."/>
            <person name="Yoshikawa S."/>
            <person name="Yamada K."/>
            <person name="Nakamura Y."/>
            <person name="Ichinomiya M."/>
            <person name="Sato N."/>
            <person name="Blanc-Mathieu R."/>
            <person name="Endo H."/>
            <person name="Kuwata A."/>
            <person name="Ogata H."/>
        </authorList>
    </citation>
    <scope>NUCLEOTIDE SEQUENCE [LARGE SCALE GENOMIC DNA]</scope>
    <source>
        <strain evidence="3">NIES 3699</strain>
    </source>
</reference>
<sequence length="229" mass="25883">MNINNNNDIIGINSNYIGDNVDAITERSNLQRNVEELVQLVEELQMKTMNVENAREYLDLYDTTLNSSPHLRSPSLFLPPSPFSPPHLRSCLLHLSSLSTRTQLGICSSSVPSSIKTLKSWTEKCDLPKGLLIGLDVNGQPINTESWRGSYIKYSTSGAKTFEELRNMGKGFMGLWKNGDAVVEEYEGGWRGVYFSVEVEGIEGGWRQWGVFPEEIWEEEILDEGDFNR</sequence>
<evidence type="ECO:0000313" key="3">
    <source>
        <dbReference type="Proteomes" id="UP001165160"/>
    </source>
</evidence>
<protein>
    <submittedName>
        <fullName evidence="2">Uncharacterized protein</fullName>
    </submittedName>
</protein>
<feature type="coiled-coil region" evidence="1">
    <location>
        <begin position="20"/>
        <end position="54"/>
    </location>
</feature>
<comment type="caution">
    <text evidence="2">The sequence shown here is derived from an EMBL/GenBank/DDBJ whole genome shotgun (WGS) entry which is preliminary data.</text>
</comment>
<name>A0A9W7F202_9STRA</name>
<proteinExistence type="predicted"/>
<keyword evidence="1" id="KW-0175">Coiled coil</keyword>
<dbReference type="EMBL" id="BRXX01000245">
    <property type="protein sequence ID" value="GMI00189.1"/>
    <property type="molecule type" value="Genomic_DNA"/>
</dbReference>
<gene>
    <name evidence="2" type="ORF">TrVE_jg8508</name>
</gene>
<dbReference type="Gene3D" id="3.30.360.10">
    <property type="entry name" value="Dihydrodipicolinate Reductase, domain 2"/>
    <property type="match status" value="1"/>
</dbReference>
<dbReference type="AlphaFoldDB" id="A0A9W7F202"/>
<dbReference type="Proteomes" id="UP001165160">
    <property type="component" value="Unassembled WGS sequence"/>
</dbReference>
<organism evidence="2 3">
    <name type="scientific">Triparma verrucosa</name>
    <dbReference type="NCBI Taxonomy" id="1606542"/>
    <lineage>
        <taxon>Eukaryota</taxon>
        <taxon>Sar</taxon>
        <taxon>Stramenopiles</taxon>
        <taxon>Ochrophyta</taxon>
        <taxon>Bolidophyceae</taxon>
        <taxon>Parmales</taxon>
        <taxon>Triparmaceae</taxon>
        <taxon>Triparma</taxon>
    </lineage>
</organism>
<evidence type="ECO:0000256" key="1">
    <source>
        <dbReference type="SAM" id="Coils"/>
    </source>
</evidence>
<keyword evidence="3" id="KW-1185">Reference proteome</keyword>
<accession>A0A9W7F202</accession>
<dbReference type="SUPFAM" id="SSF160532">
    <property type="entry name" value="Ava3019-like"/>
    <property type="match status" value="1"/>
</dbReference>